<dbReference type="Proteomes" id="UP000809789">
    <property type="component" value="Unassembled WGS sequence"/>
</dbReference>
<proteinExistence type="predicted"/>
<dbReference type="AlphaFoldDB" id="A0A8K0PAQ5"/>
<dbReference type="EMBL" id="JAESVG020000008">
    <property type="protein sequence ID" value="KAG8624885.1"/>
    <property type="molecule type" value="Genomic_DNA"/>
</dbReference>
<evidence type="ECO:0000313" key="3">
    <source>
        <dbReference type="Proteomes" id="UP000809789"/>
    </source>
</evidence>
<keyword evidence="3" id="KW-1185">Reference proteome</keyword>
<dbReference type="PANTHER" id="PTHR42084:SF1">
    <property type="entry name" value="SERINE_THREONINE-PROTEIN KINASE PPK6"/>
    <property type="match status" value="1"/>
</dbReference>
<protein>
    <submittedName>
        <fullName evidence="2">Uncharacterized protein</fullName>
    </submittedName>
</protein>
<comment type="caution">
    <text evidence="2">The sequence shown here is derived from an EMBL/GenBank/DDBJ whole genome shotgun (WGS) entry which is preliminary data.</text>
</comment>
<evidence type="ECO:0000313" key="2">
    <source>
        <dbReference type="EMBL" id="KAG8624885.1"/>
    </source>
</evidence>
<dbReference type="PANTHER" id="PTHR42084">
    <property type="entry name" value="YALI0E26631P"/>
    <property type="match status" value="1"/>
</dbReference>
<accession>A0A8K0PAQ5</accession>
<name>A0A8K0PAQ5_9PEZI</name>
<feature type="region of interest" description="Disordered" evidence="1">
    <location>
        <begin position="1"/>
        <end position="62"/>
    </location>
</feature>
<feature type="region of interest" description="Disordered" evidence="1">
    <location>
        <begin position="330"/>
        <end position="349"/>
    </location>
</feature>
<dbReference type="OrthoDB" id="5420391at2759"/>
<reference evidence="2" key="1">
    <citation type="submission" date="2021-07" db="EMBL/GenBank/DDBJ databases">
        <title>Elsinoe batatas strain:CRI-CJ2 Genome sequencing and assembly.</title>
        <authorList>
            <person name="Huang L."/>
        </authorList>
    </citation>
    <scope>NUCLEOTIDE SEQUENCE</scope>
    <source>
        <strain evidence="2">CRI-CJ2</strain>
    </source>
</reference>
<feature type="compositionally biased region" description="Polar residues" evidence="1">
    <location>
        <begin position="173"/>
        <end position="183"/>
    </location>
</feature>
<evidence type="ECO:0000256" key="1">
    <source>
        <dbReference type="SAM" id="MobiDB-lite"/>
    </source>
</evidence>
<feature type="region of interest" description="Disordered" evidence="1">
    <location>
        <begin position="151"/>
        <end position="252"/>
    </location>
</feature>
<gene>
    <name evidence="2" type="ORF">KVT40_006636</name>
</gene>
<feature type="compositionally biased region" description="Polar residues" evidence="1">
    <location>
        <begin position="15"/>
        <end position="38"/>
    </location>
</feature>
<sequence length="506" mass="54849">MSADLFEAFGETEQQKWGSKSNTTTPQTPIQHQGWQSAQPPPASTDVEDDFGDFEGTNPWNEDYASNVTQVQQLPTPHTTDNSQWTSEPANLVAKDSDVLFDADEPDQRDTFDDDDFGDFEDSGAAVAAPARMVVASQPSKVESRALLDDLDLLSLDTVPPTPPKPKAGKPTMSGTAPSTTTMRKPVVHTKRPPPSKSPPPPSATESWDDFTTTTPASPAVTSNDTSSFSIPDLLTSMRLPPPSPSPLPPANIPPPSVLLPLFPPILTQTATVLSNLLALSPIERQAHLLNPELHALLSAHISLLQIIAHIIAARKLRWRRDKRLAQSMSIGPSVSGRSGGMKLAGLDKGEQGREEVEVREVVRAFKAHVGVVRGVVGQVNAAVNPAVIKDEKQGGGMADLAELMSFGNGEESKDDKTPAVEKRRRVLPSVPEIGEMMPIRTATRGEGAVVSTQPCGFCGMKREERVQKVDEGVEDSFGEWWVEGTNLHTGCWRFWEGFKDKLGQR</sequence>
<feature type="compositionally biased region" description="Low complexity" evidence="1">
    <location>
        <begin position="212"/>
        <end position="223"/>
    </location>
</feature>
<organism evidence="2 3">
    <name type="scientific">Elsinoe batatas</name>
    <dbReference type="NCBI Taxonomy" id="2601811"/>
    <lineage>
        <taxon>Eukaryota</taxon>
        <taxon>Fungi</taxon>
        <taxon>Dikarya</taxon>
        <taxon>Ascomycota</taxon>
        <taxon>Pezizomycotina</taxon>
        <taxon>Dothideomycetes</taxon>
        <taxon>Dothideomycetidae</taxon>
        <taxon>Myriangiales</taxon>
        <taxon>Elsinoaceae</taxon>
        <taxon>Elsinoe</taxon>
    </lineage>
</organism>
<feature type="compositionally biased region" description="Pro residues" evidence="1">
    <location>
        <begin position="240"/>
        <end position="252"/>
    </location>
</feature>